<dbReference type="AlphaFoldDB" id="A0AAD6SCC3"/>
<dbReference type="Gene3D" id="3.40.50.300">
    <property type="entry name" value="P-loop containing nucleotide triphosphate hydrolases"/>
    <property type="match status" value="1"/>
</dbReference>
<dbReference type="InterPro" id="IPR049052">
    <property type="entry name" value="nSTAND1"/>
</dbReference>
<dbReference type="Proteomes" id="UP001218188">
    <property type="component" value="Unassembled WGS sequence"/>
</dbReference>
<evidence type="ECO:0000313" key="3">
    <source>
        <dbReference type="Proteomes" id="UP001218188"/>
    </source>
</evidence>
<protein>
    <submittedName>
        <fullName evidence="2">P-loop containing nucleoside triphosphate hydrolase protein</fullName>
    </submittedName>
</protein>
<dbReference type="GO" id="GO:0016787">
    <property type="term" value="F:hydrolase activity"/>
    <property type="evidence" value="ECO:0007669"/>
    <property type="project" value="UniProtKB-KW"/>
</dbReference>
<name>A0AAD6SCC3_9AGAR</name>
<dbReference type="InterPro" id="IPR027417">
    <property type="entry name" value="P-loop_NTPase"/>
</dbReference>
<sequence>LPAEPKIFHGREVELADILKLFNETNPRIAILGAGGMGKTSLSMAVLHHSKIATKYGTNRFFIPCDGSTNKVDLAGLIGAHLGLKPGKDLTKAVLRHLDNAPPTLLVLDNLDTLWDPAKYRKEIEEFLSLLTDITSLALVITMRGVERPAQVKWTQPFLSPLEPLAHDAAQRMFLDIADDGHSLEEVNQILAVTDNMPLVISLLAHLVDTEGCSAILSRWEVEKTSLLSEGYDKRSNLELSISLSLSSARMISVPHAQHLLSLLAMLPDGLSDTELKHAKFPIKDILSCKAVLLRTALAYTDDHKRLKALIPIMEYMQRLLPATDEMIKPLFTHFQELLELYVVNVGQTSGVLAISQISLNVANIENLLRHVLQ</sequence>
<reference evidence="2" key="1">
    <citation type="submission" date="2023-03" db="EMBL/GenBank/DDBJ databases">
        <title>Massive genome expansion in bonnet fungi (Mycena s.s.) driven by repeated elements and novel gene families across ecological guilds.</title>
        <authorList>
            <consortium name="Lawrence Berkeley National Laboratory"/>
            <person name="Harder C.B."/>
            <person name="Miyauchi S."/>
            <person name="Viragh M."/>
            <person name="Kuo A."/>
            <person name="Thoen E."/>
            <person name="Andreopoulos B."/>
            <person name="Lu D."/>
            <person name="Skrede I."/>
            <person name="Drula E."/>
            <person name="Henrissat B."/>
            <person name="Morin E."/>
            <person name="Kohler A."/>
            <person name="Barry K."/>
            <person name="LaButti K."/>
            <person name="Morin E."/>
            <person name="Salamov A."/>
            <person name="Lipzen A."/>
            <person name="Mereny Z."/>
            <person name="Hegedus B."/>
            <person name="Baldrian P."/>
            <person name="Stursova M."/>
            <person name="Weitz H."/>
            <person name="Taylor A."/>
            <person name="Grigoriev I.V."/>
            <person name="Nagy L.G."/>
            <person name="Martin F."/>
            <person name="Kauserud H."/>
        </authorList>
    </citation>
    <scope>NUCLEOTIDE SEQUENCE</scope>
    <source>
        <strain evidence="2">CBHHK200</strain>
    </source>
</reference>
<organism evidence="2 3">
    <name type="scientific">Mycena alexandri</name>
    <dbReference type="NCBI Taxonomy" id="1745969"/>
    <lineage>
        <taxon>Eukaryota</taxon>
        <taxon>Fungi</taxon>
        <taxon>Dikarya</taxon>
        <taxon>Basidiomycota</taxon>
        <taxon>Agaricomycotina</taxon>
        <taxon>Agaricomycetes</taxon>
        <taxon>Agaricomycetidae</taxon>
        <taxon>Agaricales</taxon>
        <taxon>Marasmiineae</taxon>
        <taxon>Mycenaceae</taxon>
        <taxon>Mycena</taxon>
    </lineage>
</organism>
<keyword evidence="3" id="KW-1185">Reference proteome</keyword>
<feature type="non-terminal residue" evidence="2">
    <location>
        <position position="374"/>
    </location>
</feature>
<dbReference type="Pfam" id="PF20703">
    <property type="entry name" value="nSTAND1"/>
    <property type="match status" value="1"/>
</dbReference>
<keyword evidence="2" id="KW-0378">Hydrolase</keyword>
<feature type="non-terminal residue" evidence="2">
    <location>
        <position position="1"/>
    </location>
</feature>
<gene>
    <name evidence="2" type="ORF">C8F04DRAFT_927305</name>
</gene>
<feature type="domain" description="Novel STAND NTPase 1" evidence="1">
    <location>
        <begin position="4"/>
        <end position="145"/>
    </location>
</feature>
<dbReference type="SUPFAM" id="SSF52540">
    <property type="entry name" value="P-loop containing nucleoside triphosphate hydrolases"/>
    <property type="match status" value="1"/>
</dbReference>
<evidence type="ECO:0000259" key="1">
    <source>
        <dbReference type="Pfam" id="PF20703"/>
    </source>
</evidence>
<evidence type="ECO:0000313" key="2">
    <source>
        <dbReference type="EMBL" id="KAJ7025231.1"/>
    </source>
</evidence>
<accession>A0AAD6SCC3</accession>
<dbReference type="EMBL" id="JARJCM010000157">
    <property type="protein sequence ID" value="KAJ7025231.1"/>
    <property type="molecule type" value="Genomic_DNA"/>
</dbReference>
<proteinExistence type="predicted"/>
<comment type="caution">
    <text evidence="2">The sequence shown here is derived from an EMBL/GenBank/DDBJ whole genome shotgun (WGS) entry which is preliminary data.</text>
</comment>